<evidence type="ECO:0000313" key="2">
    <source>
        <dbReference type="EMBL" id="KAF3535813.1"/>
    </source>
</evidence>
<reference evidence="2" key="1">
    <citation type="submission" date="2019-12" db="EMBL/GenBank/DDBJ databases">
        <title>Genome sequencing and annotation of Brassica cretica.</title>
        <authorList>
            <person name="Studholme D.J."/>
            <person name="Sarris P."/>
        </authorList>
    </citation>
    <scope>NUCLEOTIDE SEQUENCE</scope>
    <source>
        <strain evidence="2">PFS-109/04</strain>
        <tissue evidence="2">Leaf</tissue>
    </source>
</reference>
<organism evidence="2 3">
    <name type="scientific">Brassica cretica</name>
    <name type="common">Mustard</name>
    <dbReference type="NCBI Taxonomy" id="69181"/>
    <lineage>
        <taxon>Eukaryota</taxon>
        <taxon>Viridiplantae</taxon>
        <taxon>Streptophyta</taxon>
        <taxon>Embryophyta</taxon>
        <taxon>Tracheophyta</taxon>
        <taxon>Spermatophyta</taxon>
        <taxon>Magnoliopsida</taxon>
        <taxon>eudicotyledons</taxon>
        <taxon>Gunneridae</taxon>
        <taxon>Pentapetalae</taxon>
        <taxon>rosids</taxon>
        <taxon>malvids</taxon>
        <taxon>Brassicales</taxon>
        <taxon>Brassicaceae</taxon>
        <taxon>Brassiceae</taxon>
        <taxon>Brassica</taxon>
    </lineage>
</organism>
<protein>
    <submittedName>
        <fullName evidence="2">Uncharacterized protein</fullName>
    </submittedName>
</protein>
<dbReference type="Proteomes" id="UP000712600">
    <property type="component" value="Unassembled WGS sequence"/>
</dbReference>
<accession>A0A8S9Q7I2</accession>
<gene>
    <name evidence="2" type="ORF">F2Q69_00020949</name>
</gene>
<feature type="region of interest" description="Disordered" evidence="1">
    <location>
        <begin position="117"/>
        <end position="137"/>
    </location>
</feature>
<name>A0A8S9Q7I2_BRACR</name>
<dbReference type="AlphaFoldDB" id="A0A8S9Q7I2"/>
<feature type="region of interest" description="Disordered" evidence="1">
    <location>
        <begin position="42"/>
        <end position="64"/>
    </location>
</feature>
<dbReference type="EMBL" id="QGKX02001290">
    <property type="protein sequence ID" value="KAF3535813.1"/>
    <property type="molecule type" value="Genomic_DNA"/>
</dbReference>
<evidence type="ECO:0000256" key="1">
    <source>
        <dbReference type="SAM" id="MobiDB-lite"/>
    </source>
</evidence>
<sequence>MNARLSLDAILRLIAALSRDLSKDFIPVFLSVINYCLGGGGGGGGGRGGGEKEKPPYHNHLGKDQPAFLAQSSSSRSLGHEIKLLRRVFAISSWSSCSAPSSIQRPYHGRAHLATMVPPPTRPSSRNPHSPSDNAAVTSARVVAASSEAPESLPLTVAVIFRLKSSGTPQWWIFNYLHS</sequence>
<feature type="compositionally biased region" description="Polar residues" evidence="1">
    <location>
        <begin position="123"/>
        <end position="133"/>
    </location>
</feature>
<evidence type="ECO:0000313" key="3">
    <source>
        <dbReference type="Proteomes" id="UP000712600"/>
    </source>
</evidence>
<comment type="caution">
    <text evidence="2">The sequence shown here is derived from an EMBL/GenBank/DDBJ whole genome shotgun (WGS) entry which is preliminary data.</text>
</comment>
<proteinExistence type="predicted"/>